<evidence type="ECO:0000313" key="3">
    <source>
        <dbReference type="Proteomes" id="UP001140091"/>
    </source>
</evidence>
<reference evidence="2" key="1">
    <citation type="submission" date="2022-06" db="EMBL/GenBank/DDBJ databases">
        <title>Genome Sequence of Candolleomyces eurysporus.</title>
        <authorList>
            <person name="Buettner E."/>
        </authorList>
    </citation>
    <scope>NUCLEOTIDE SEQUENCE</scope>
    <source>
        <strain evidence="2">VTCC 930004</strain>
    </source>
</reference>
<dbReference type="Gene3D" id="1.20.1250.20">
    <property type="entry name" value="MFS general substrate transporter like domains"/>
    <property type="match status" value="2"/>
</dbReference>
<organism evidence="2 3">
    <name type="scientific">Candolleomyces eurysporus</name>
    <dbReference type="NCBI Taxonomy" id="2828524"/>
    <lineage>
        <taxon>Eukaryota</taxon>
        <taxon>Fungi</taxon>
        <taxon>Dikarya</taxon>
        <taxon>Basidiomycota</taxon>
        <taxon>Agaricomycotina</taxon>
        <taxon>Agaricomycetes</taxon>
        <taxon>Agaricomycetidae</taxon>
        <taxon>Agaricales</taxon>
        <taxon>Agaricineae</taxon>
        <taxon>Psathyrellaceae</taxon>
        <taxon>Candolleomyces</taxon>
    </lineage>
</organism>
<dbReference type="PANTHER" id="PTHR11360:SF319">
    <property type="entry name" value="MAJOR FACILITATOR SUPERFAMILY (MFS) PROFILE DOMAIN-CONTAINING PROTEIN"/>
    <property type="match status" value="1"/>
</dbReference>
<dbReference type="PANTHER" id="PTHR11360">
    <property type="entry name" value="MONOCARBOXYLATE TRANSPORTER"/>
    <property type="match status" value="1"/>
</dbReference>
<feature type="transmembrane region" description="Helical" evidence="1">
    <location>
        <begin position="193"/>
        <end position="212"/>
    </location>
</feature>
<feature type="transmembrane region" description="Helical" evidence="1">
    <location>
        <begin position="127"/>
        <end position="148"/>
    </location>
</feature>
<sequence>MALSASSHLTAVEAHVSESDNSTLSPTPDIDLKDMKRQVEENVYPAGESVPEFPDGGFWAWSTVAGAFLVQYCTFGYINAFGVYQDYYVRIYLTHYTPSTIGWIGGMQIFLNFGMGVVTGRLFDRGYFRYLMATSIVLHAIALFMLSLSHENKYYQHEFALALATCIFTFFALFFPVFYLQLNAITHGVDKNIAFYSLSILNACSVIGRLVPNAIAHKFGISNLIVLFTFLTGAVTLTFPAVKNLEGTILFAIFWGFVSGAFIALVPAYINIMSKDPSETGTRLGLFFGVGSIIGLFGKKVPCTSLPVGMFHMQS</sequence>
<feature type="transmembrane region" description="Helical" evidence="1">
    <location>
        <begin position="160"/>
        <end position="181"/>
    </location>
</feature>
<accession>A0A9W8MJ82</accession>
<feature type="transmembrane region" description="Helical" evidence="1">
    <location>
        <begin position="284"/>
        <end position="301"/>
    </location>
</feature>
<dbReference type="OrthoDB" id="6499973at2759"/>
<keyword evidence="3" id="KW-1185">Reference proteome</keyword>
<dbReference type="EMBL" id="JANBPK010000812">
    <property type="protein sequence ID" value="KAJ2931043.1"/>
    <property type="molecule type" value="Genomic_DNA"/>
</dbReference>
<feature type="transmembrane region" description="Helical" evidence="1">
    <location>
        <begin position="58"/>
        <end position="84"/>
    </location>
</feature>
<dbReference type="InterPro" id="IPR036259">
    <property type="entry name" value="MFS_trans_sf"/>
</dbReference>
<comment type="caution">
    <text evidence="2">The sequence shown here is derived from an EMBL/GenBank/DDBJ whole genome shotgun (WGS) entry which is preliminary data.</text>
</comment>
<keyword evidence="1" id="KW-0812">Transmembrane</keyword>
<dbReference type="AlphaFoldDB" id="A0A9W8MJ82"/>
<gene>
    <name evidence="2" type="ORF">H1R20_g6047</name>
</gene>
<evidence type="ECO:0000313" key="2">
    <source>
        <dbReference type="EMBL" id="KAJ2931043.1"/>
    </source>
</evidence>
<name>A0A9W8MJ82_9AGAR</name>
<dbReference type="InterPro" id="IPR050327">
    <property type="entry name" value="Proton-linked_MCT"/>
</dbReference>
<keyword evidence="1" id="KW-0472">Membrane</keyword>
<proteinExistence type="predicted"/>
<protein>
    <recommendedName>
        <fullName evidence="4">MFS general substrate transporter</fullName>
    </recommendedName>
</protein>
<feature type="transmembrane region" description="Helical" evidence="1">
    <location>
        <begin position="248"/>
        <end position="272"/>
    </location>
</feature>
<keyword evidence="1" id="KW-1133">Transmembrane helix</keyword>
<dbReference type="SUPFAM" id="SSF103473">
    <property type="entry name" value="MFS general substrate transporter"/>
    <property type="match status" value="2"/>
</dbReference>
<feature type="non-terminal residue" evidence="2">
    <location>
        <position position="315"/>
    </location>
</feature>
<feature type="transmembrane region" description="Helical" evidence="1">
    <location>
        <begin position="224"/>
        <end position="242"/>
    </location>
</feature>
<evidence type="ECO:0000256" key="1">
    <source>
        <dbReference type="SAM" id="Phobius"/>
    </source>
</evidence>
<dbReference type="Proteomes" id="UP001140091">
    <property type="component" value="Unassembled WGS sequence"/>
</dbReference>
<evidence type="ECO:0008006" key="4">
    <source>
        <dbReference type="Google" id="ProtNLM"/>
    </source>
</evidence>
<feature type="transmembrane region" description="Helical" evidence="1">
    <location>
        <begin position="96"/>
        <end position="115"/>
    </location>
</feature>